<organism evidence="1 2">
    <name type="scientific">Anguilla anguilla</name>
    <name type="common">European freshwater eel</name>
    <name type="synonym">Muraena anguilla</name>
    <dbReference type="NCBI Taxonomy" id="7936"/>
    <lineage>
        <taxon>Eukaryota</taxon>
        <taxon>Metazoa</taxon>
        <taxon>Chordata</taxon>
        <taxon>Craniata</taxon>
        <taxon>Vertebrata</taxon>
        <taxon>Euteleostomi</taxon>
        <taxon>Actinopterygii</taxon>
        <taxon>Neopterygii</taxon>
        <taxon>Teleostei</taxon>
        <taxon>Anguilliformes</taxon>
        <taxon>Anguillidae</taxon>
        <taxon>Anguilla</taxon>
    </lineage>
</organism>
<comment type="caution">
    <text evidence="1">The sequence shown here is derived from an EMBL/GenBank/DDBJ whole genome shotgun (WGS) entry which is preliminary data.</text>
</comment>
<dbReference type="Proteomes" id="UP001044222">
    <property type="component" value="Unassembled WGS sequence"/>
</dbReference>
<evidence type="ECO:0000313" key="2">
    <source>
        <dbReference type="Proteomes" id="UP001044222"/>
    </source>
</evidence>
<evidence type="ECO:0000313" key="1">
    <source>
        <dbReference type="EMBL" id="KAG5848602.1"/>
    </source>
</evidence>
<dbReference type="AlphaFoldDB" id="A0A9D3MIM8"/>
<dbReference type="EMBL" id="JAFIRN010000005">
    <property type="protein sequence ID" value="KAG5848602.1"/>
    <property type="molecule type" value="Genomic_DNA"/>
</dbReference>
<accession>A0A9D3MIM8</accession>
<gene>
    <name evidence="1" type="ORF">ANANG_G00100260</name>
</gene>
<sequence length="147" mass="16792">MKTAAPGMSCQAFLKMLDQRTIRFGRMGKISADTFHKSFMEWVAVQFEVDNLCKEDHFLCPACNPHMLAVSVDGNKKHYRFKNTARSEERAIFEGVFIARDEDVTAFGDYVFKKTKHLMYTGKQETSQRSASKLDEEGLEIAVCRHG</sequence>
<reference evidence="1" key="1">
    <citation type="submission" date="2021-01" db="EMBL/GenBank/DDBJ databases">
        <title>A chromosome-scale assembly of European eel, Anguilla anguilla.</title>
        <authorList>
            <person name="Henkel C."/>
            <person name="Jong-Raadsen S.A."/>
            <person name="Dufour S."/>
            <person name="Weltzien F.-A."/>
            <person name="Palstra A.P."/>
            <person name="Pelster B."/>
            <person name="Spaink H.P."/>
            <person name="Van Den Thillart G.E."/>
            <person name="Jansen H."/>
            <person name="Zahm M."/>
            <person name="Klopp C."/>
            <person name="Cedric C."/>
            <person name="Louis A."/>
            <person name="Berthelot C."/>
            <person name="Parey E."/>
            <person name="Roest Crollius H."/>
            <person name="Montfort J."/>
            <person name="Robinson-Rechavi M."/>
            <person name="Bucao C."/>
            <person name="Bouchez O."/>
            <person name="Gislard M."/>
            <person name="Lluch J."/>
            <person name="Milhes M."/>
            <person name="Lampietro C."/>
            <person name="Lopez Roques C."/>
            <person name="Donnadieu C."/>
            <person name="Braasch I."/>
            <person name="Desvignes T."/>
            <person name="Postlethwait J."/>
            <person name="Bobe J."/>
            <person name="Guiguen Y."/>
            <person name="Dirks R."/>
        </authorList>
    </citation>
    <scope>NUCLEOTIDE SEQUENCE</scope>
    <source>
        <strain evidence="1">Tag_6206</strain>
        <tissue evidence="1">Liver</tissue>
    </source>
</reference>
<keyword evidence="2" id="KW-1185">Reference proteome</keyword>
<name>A0A9D3MIM8_ANGAN</name>
<proteinExistence type="predicted"/>
<protein>
    <submittedName>
        <fullName evidence="1">Uncharacterized protein</fullName>
    </submittedName>
</protein>